<reference evidence="1" key="1">
    <citation type="submission" date="2020-07" db="EMBL/GenBank/DDBJ databases">
        <title>Multicomponent nature underlies the extraordinary mechanical properties of spider dragline silk.</title>
        <authorList>
            <person name="Kono N."/>
            <person name="Nakamura H."/>
            <person name="Mori M."/>
            <person name="Yoshida Y."/>
            <person name="Ohtoshi R."/>
            <person name="Malay A.D."/>
            <person name="Moran D.A.P."/>
            <person name="Tomita M."/>
            <person name="Numata K."/>
            <person name="Arakawa K."/>
        </authorList>
    </citation>
    <scope>NUCLEOTIDE SEQUENCE</scope>
</reference>
<evidence type="ECO:0008006" key="3">
    <source>
        <dbReference type="Google" id="ProtNLM"/>
    </source>
</evidence>
<evidence type="ECO:0000313" key="1">
    <source>
        <dbReference type="EMBL" id="GFQ70931.1"/>
    </source>
</evidence>
<dbReference type="AlphaFoldDB" id="A0A8X6F6D3"/>
<sequence length="92" mass="10545">MIYMISFRFKVHKTILKLGNSAIDWDISPCPLANLPEDVLYTILHYLYSECLPDPLDDETAKSCLAVTCDLPGFEEFKEICQLYLKNNALLD</sequence>
<keyword evidence="2" id="KW-1185">Reference proteome</keyword>
<name>A0A8X6F6D3_TRICU</name>
<comment type="caution">
    <text evidence="1">The sequence shown here is derived from an EMBL/GenBank/DDBJ whole genome shotgun (WGS) entry which is preliminary data.</text>
</comment>
<organism evidence="1 2">
    <name type="scientific">Trichonephila clavata</name>
    <name type="common">Joro spider</name>
    <name type="synonym">Nephila clavata</name>
    <dbReference type="NCBI Taxonomy" id="2740835"/>
    <lineage>
        <taxon>Eukaryota</taxon>
        <taxon>Metazoa</taxon>
        <taxon>Ecdysozoa</taxon>
        <taxon>Arthropoda</taxon>
        <taxon>Chelicerata</taxon>
        <taxon>Arachnida</taxon>
        <taxon>Araneae</taxon>
        <taxon>Araneomorphae</taxon>
        <taxon>Entelegynae</taxon>
        <taxon>Araneoidea</taxon>
        <taxon>Nephilidae</taxon>
        <taxon>Trichonephila</taxon>
    </lineage>
</organism>
<dbReference type="Proteomes" id="UP000887116">
    <property type="component" value="Unassembled WGS sequence"/>
</dbReference>
<accession>A0A8X6F6D3</accession>
<protein>
    <recommendedName>
        <fullName evidence="3">BTB domain-containing protein</fullName>
    </recommendedName>
</protein>
<dbReference type="OrthoDB" id="684045at2759"/>
<gene>
    <name evidence="1" type="primary">NCL1_36706</name>
    <name evidence="1" type="ORF">TNCT_259201</name>
</gene>
<proteinExistence type="predicted"/>
<dbReference type="EMBL" id="BMAO01020948">
    <property type="protein sequence ID" value="GFQ70931.1"/>
    <property type="molecule type" value="Genomic_DNA"/>
</dbReference>
<evidence type="ECO:0000313" key="2">
    <source>
        <dbReference type="Proteomes" id="UP000887116"/>
    </source>
</evidence>
<feature type="non-terminal residue" evidence="1">
    <location>
        <position position="1"/>
    </location>
</feature>